<dbReference type="Proteomes" id="UP000433928">
    <property type="component" value="Unassembled WGS sequence"/>
</dbReference>
<dbReference type="InterPro" id="IPR003594">
    <property type="entry name" value="HATPase_dom"/>
</dbReference>
<evidence type="ECO:0000256" key="4">
    <source>
        <dbReference type="SAM" id="Phobius"/>
    </source>
</evidence>
<dbReference type="PANTHER" id="PTHR43547:SF2">
    <property type="entry name" value="HYBRID SIGNAL TRANSDUCTION HISTIDINE KINASE C"/>
    <property type="match status" value="1"/>
</dbReference>
<organism evidence="6 7">
    <name type="scientific">Bacteroides uniformis</name>
    <dbReference type="NCBI Taxonomy" id="820"/>
    <lineage>
        <taxon>Bacteria</taxon>
        <taxon>Pseudomonadati</taxon>
        <taxon>Bacteroidota</taxon>
        <taxon>Bacteroidia</taxon>
        <taxon>Bacteroidales</taxon>
        <taxon>Bacteroidaceae</taxon>
        <taxon>Bacteroides</taxon>
    </lineage>
</organism>
<evidence type="ECO:0000313" key="6">
    <source>
        <dbReference type="EMBL" id="KAB4154861.1"/>
    </source>
</evidence>
<protein>
    <recommendedName>
        <fullName evidence="2">histidine kinase</fullName>
        <ecNumber evidence="2">2.7.13.3</ecNumber>
    </recommendedName>
</protein>
<evidence type="ECO:0000256" key="1">
    <source>
        <dbReference type="ARBA" id="ARBA00000085"/>
    </source>
</evidence>
<feature type="non-terminal residue" evidence="6">
    <location>
        <position position="1"/>
    </location>
</feature>
<dbReference type="Pfam" id="PF00512">
    <property type="entry name" value="HisKA"/>
    <property type="match status" value="1"/>
</dbReference>
<evidence type="ECO:0000259" key="5">
    <source>
        <dbReference type="PROSITE" id="PS50109"/>
    </source>
</evidence>
<feature type="transmembrane region" description="Helical" evidence="4">
    <location>
        <begin position="22"/>
        <end position="42"/>
    </location>
</feature>
<feature type="domain" description="Histidine kinase" evidence="5">
    <location>
        <begin position="77"/>
        <end position="301"/>
    </location>
</feature>
<dbReference type="GO" id="GO:0000155">
    <property type="term" value="F:phosphorelay sensor kinase activity"/>
    <property type="evidence" value="ECO:0007669"/>
    <property type="project" value="InterPro"/>
</dbReference>
<dbReference type="Gene3D" id="1.10.287.130">
    <property type="match status" value="1"/>
</dbReference>
<sequence>TWSTKATCLSIIVHPPFYKTGWFYSLIAILIMSILLYIIYWYNARQQHIQKLLKEKIEIMSEQMEAINKEKLSYFTNLAHEFKTPLTLIQGPASQLVRQTTDPKEKEDLQIINRNAQYLLSLVNQLIDLRKIDTQNLTLNYSQFNFSKFLNTTTTDFSSLMKERNISFEKIYRLKSDHIYSDKENLHKILFNLLSNAIKHTPDKGKITLHANQFIDKSNKLMQFISVTNSGSIIAPDEIDKIFNRFYRIPEQNKYTNYGQSSTGIGLHIVKELINLLGRTIKVKSSEKVGVSFRLYFPIALADTAENEIHEEYKEPVPVEDKIEPFIPIDRSKPTLLLVEDNPDMRHYIKNMLKEKYNIAE</sequence>
<keyword evidence="4" id="KW-0472">Membrane</keyword>
<gene>
    <name evidence="6" type="ORF">GAQ59_24920</name>
</gene>
<evidence type="ECO:0000313" key="7">
    <source>
        <dbReference type="Proteomes" id="UP000433928"/>
    </source>
</evidence>
<dbReference type="FunFam" id="1.10.287.130:FF:000045">
    <property type="entry name" value="Two-component system sensor histidine kinase/response regulator"/>
    <property type="match status" value="1"/>
</dbReference>
<dbReference type="Gene3D" id="3.30.565.10">
    <property type="entry name" value="Histidine kinase-like ATPase, C-terminal domain"/>
    <property type="match status" value="1"/>
</dbReference>
<keyword evidence="6" id="KW-0418">Kinase</keyword>
<dbReference type="SUPFAM" id="SSF47384">
    <property type="entry name" value="Homodimeric domain of signal transducing histidine kinase"/>
    <property type="match status" value="1"/>
</dbReference>
<accession>A0A6I0K549</accession>
<keyword evidence="6" id="KW-0808">Transferase</keyword>
<keyword evidence="3" id="KW-0597">Phosphoprotein</keyword>
<comment type="caution">
    <text evidence="6">The sequence shown here is derived from an EMBL/GenBank/DDBJ whole genome shotgun (WGS) entry which is preliminary data.</text>
</comment>
<keyword evidence="4" id="KW-1133">Transmembrane helix</keyword>
<name>A0A6I0K549_BACUN</name>
<keyword evidence="4" id="KW-0812">Transmembrane</keyword>
<evidence type="ECO:0000256" key="2">
    <source>
        <dbReference type="ARBA" id="ARBA00012438"/>
    </source>
</evidence>
<dbReference type="EMBL" id="WCUG01000343">
    <property type="protein sequence ID" value="KAB4154861.1"/>
    <property type="molecule type" value="Genomic_DNA"/>
</dbReference>
<dbReference type="SMART" id="SM00387">
    <property type="entry name" value="HATPase_c"/>
    <property type="match status" value="1"/>
</dbReference>
<dbReference type="Pfam" id="PF02518">
    <property type="entry name" value="HATPase_c"/>
    <property type="match status" value="1"/>
</dbReference>
<dbReference type="InterPro" id="IPR036097">
    <property type="entry name" value="HisK_dim/P_sf"/>
</dbReference>
<feature type="non-terminal residue" evidence="6">
    <location>
        <position position="361"/>
    </location>
</feature>
<dbReference type="AlphaFoldDB" id="A0A6I0K549"/>
<dbReference type="InterPro" id="IPR036890">
    <property type="entry name" value="HATPase_C_sf"/>
</dbReference>
<dbReference type="CDD" id="cd00082">
    <property type="entry name" value="HisKA"/>
    <property type="match status" value="1"/>
</dbReference>
<comment type="catalytic activity">
    <reaction evidence="1">
        <text>ATP + protein L-histidine = ADP + protein N-phospho-L-histidine.</text>
        <dbReference type="EC" id="2.7.13.3"/>
    </reaction>
</comment>
<evidence type="ECO:0000256" key="3">
    <source>
        <dbReference type="ARBA" id="ARBA00022553"/>
    </source>
</evidence>
<dbReference type="EC" id="2.7.13.3" evidence="2"/>
<proteinExistence type="predicted"/>
<dbReference type="SUPFAM" id="SSF55874">
    <property type="entry name" value="ATPase domain of HSP90 chaperone/DNA topoisomerase II/histidine kinase"/>
    <property type="match status" value="1"/>
</dbReference>
<dbReference type="SMART" id="SM00388">
    <property type="entry name" value="HisKA"/>
    <property type="match status" value="1"/>
</dbReference>
<dbReference type="PANTHER" id="PTHR43547">
    <property type="entry name" value="TWO-COMPONENT HISTIDINE KINASE"/>
    <property type="match status" value="1"/>
</dbReference>
<dbReference type="InterPro" id="IPR005467">
    <property type="entry name" value="His_kinase_dom"/>
</dbReference>
<dbReference type="InterPro" id="IPR003661">
    <property type="entry name" value="HisK_dim/P_dom"/>
</dbReference>
<dbReference type="PROSITE" id="PS50109">
    <property type="entry name" value="HIS_KIN"/>
    <property type="match status" value="1"/>
</dbReference>
<reference evidence="6 7" key="1">
    <citation type="journal article" date="2019" name="Nat. Med.">
        <title>A library of human gut bacterial isolates paired with longitudinal multiomics data enables mechanistic microbiome research.</title>
        <authorList>
            <person name="Poyet M."/>
            <person name="Groussin M."/>
            <person name="Gibbons S.M."/>
            <person name="Avila-Pacheco J."/>
            <person name="Jiang X."/>
            <person name="Kearney S.M."/>
            <person name="Perrotta A.R."/>
            <person name="Berdy B."/>
            <person name="Zhao S."/>
            <person name="Lieberman T.D."/>
            <person name="Swanson P.K."/>
            <person name="Smith M."/>
            <person name="Roesemann S."/>
            <person name="Alexander J.E."/>
            <person name="Rich S.A."/>
            <person name="Livny J."/>
            <person name="Vlamakis H."/>
            <person name="Clish C."/>
            <person name="Bullock K."/>
            <person name="Deik A."/>
            <person name="Scott J."/>
            <person name="Pierce K.A."/>
            <person name="Xavier R.J."/>
            <person name="Alm E.J."/>
        </authorList>
    </citation>
    <scope>NUCLEOTIDE SEQUENCE [LARGE SCALE GENOMIC DNA]</scope>
    <source>
        <strain evidence="6 7">BIOML-A27</strain>
    </source>
</reference>
<dbReference type="RefSeq" id="WP_192917225.1">
    <property type="nucleotide sequence ID" value="NZ_WCUG01000343.1"/>
</dbReference>